<dbReference type="PANTHER" id="PTHR22749:SF6">
    <property type="entry name" value="RIBOFLAVIN KINASE"/>
    <property type="match status" value="1"/>
</dbReference>
<evidence type="ECO:0000256" key="9">
    <source>
        <dbReference type="ARBA" id="ARBA00022827"/>
    </source>
</evidence>
<dbReference type="Proteomes" id="UP000295008">
    <property type="component" value="Unassembled WGS sequence"/>
</dbReference>
<keyword evidence="5 14" id="KW-0808">Transferase</keyword>
<dbReference type="UniPathway" id="UPA00277">
    <property type="reaction ID" value="UER00407"/>
</dbReference>
<keyword evidence="11" id="KW-0511">Multifunctional enzyme</keyword>
<dbReference type="EC" id="2.7.7.2" evidence="14"/>
<comment type="catalytic activity">
    <reaction evidence="13 14">
        <text>FMN + ATP + H(+) = FAD + diphosphate</text>
        <dbReference type="Rhea" id="RHEA:17237"/>
        <dbReference type="ChEBI" id="CHEBI:15378"/>
        <dbReference type="ChEBI" id="CHEBI:30616"/>
        <dbReference type="ChEBI" id="CHEBI:33019"/>
        <dbReference type="ChEBI" id="CHEBI:57692"/>
        <dbReference type="ChEBI" id="CHEBI:58210"/>
        <dbReference type="EC" id="2.7.7.2"/>
    </reaction>
</comment>
<protein>
    <recommendedName>
        <fullName evidence="14">Riboflavin biosynthesis protein</fullName>
    </recommendedName>
    <domain>
        <recommendedName>
            <fullName evidence="14">Riboflavin kinase</fullName>
            <ecNumber evidence="14">2.7.1.26</ecNumber>
        </recommendedName>
        <alternativeName>
            <fullName evidence="14">Flavokinase</fullName>
        </alternativeName>
    </domain>
    <domain>
        <recommendedName>
            <fullName evidence="14">FMN adenylyltransferase</fullName>
            <ecNumber evidence="14">2.7.7.2</ecNumber>
        </recommendedName>
        <alternativeName>
            <fullName evidence="14">FAD pyrophosphorylase</fullName>
        </alternativeName>
        <alternativeName>
            <fullName evidence="14">FAD synthase</fullName>
        </alternativeName>
    </domain>
</protein>
<evidence type="ECO:0000256" key="13">
    <source>
        <dbReference type="ARBA" id="ARBA00049494"/>
    </source>
</evidence>
<evidence type="ECO:0000256" key="8">
    <source>
        <dbReference type="ARBA" id="ARBA00022777"/>
    </source>
</evidence>
<evidence type="ECO:0000256" key="6">
    <source>
        <dbReference type="ARBA" id="ARBA00022695"/>
    </source>
</evidence>
<dbReference type="GO" id="GO:0003919">
    <property type="term" value="F:FMN adenylyltransferase activity"/>
    <property type="evidence" value="ECO:0007669"/>
    <property type="project" value="UniProtKB-UniRule"/>
</dbReference>
<comment type="similarity">
    <text evidence="14">Belongs to the ribF family.</text>
</comment>
<evidence type="ECO:0000256" key="7">
    <source>
        <dbReference type="ARBA" id="ARBA00022741"/>
    </source>
</evidence>
<sequence length="311" mass="34948">MKVWKTIYEAERELNAAHSQTVVTVGNFDGVHLGHQAIMSQVTRIAKTHQWLGLVLTFSNHTESFLGKAPPLLNTPAIRRALLAEQGIDAVLEVEFDHAFAELDPAVFFQKWLVEGLKVQAMVVGYDFRFGTGGQGDFALLRNLCQQSQIRLEQVRPVQVDGITVSSSAIRKYLAAGEIEIANQLLGYSFHIITEVIAGEQRGRKMGFPTANLFLDESYLLPRYGVYLVRVSSTGQIFYGVANVGVKPTFDGQVPLVEVYLLDTSINLYHRQVQVDFLYYLRPEVRFGGMTELQEQIQQDVARARELLSRL</sequence>
<comment type="catalytic activity">
    <reaction evidence="12 14">
        <text>riboflavin + ATP = FMN + ADP + H(+)</text>
        <dbReference type="Rhea" id="RHEA:14357"/>
        <dbReference type="ChEBI" id="CHEBI:15378"/>
        <dbReference type="ChEBI" id="CHEBI:30616"/>
        <dbReference type="ChEBI" id="CHEBI:57986"/>
        <dbReference type="ChEBI" id="CHEBI:58210"/>
        <dbReference type="ChEBI" id="CHEBI:456216"/>
        <dbReference type="EC" id="2.7.1.26"/>
    </reaction>
</comment>
<dbReference type="InterPro" id="IPR002606">
    <property type="entry name" value="Riboflavin_kinase_bac"/>
</dbReference>
<dbReference type="Gene3D" id="3.40.50.620">
    <property type="entry name" value="HUPs"/>
    <property type="match status" value="1"/>
</dbReference>
<dbReference type="NCBIfam" id="NF004160">
    <property type="entry name" value="PRK05627.1-3"/>
    <property type="match status" value="1"/>
</dbReference>
<dbReference type="InterPro" id="IPR023465">
    <property type="entry name" value="Riboflavin_kinase_dom_sf"/>
</dbReference>
<dbReference type="EC" id="2.7.1.26" evidence="14"/>
<dbReference type="GO" id="GO:0008531">
    <property type="term" value="F:riboflavin kinase activity"/>
    <property type="evidence" value="ECO:0007669"/>
    <property type="project" value="UniProtKB-UniRule"/>
</dbReference>
<dbReference type="RefSeq" id="WP_165908307.1">
    <property type="nucleotide sequence ID" value="NZ_SLUN01000053.1"/>
</dbReference>
<keyword evidence="6 14" id="KW-0548">Nucleotidyltransferase</keyword>
<evidence type="ECO:0000256" key="5">
    <source>
        <dbReference type="ARBA" id="ARBA00022679"/>
    </source>
</evidence>
<keyword evidence="9 14" id="KW-0274">FAD</keyword>
<comment type="pathway">
    <text evidence="1 14">Cofactor biosynthesis; FAD biosynthesis; FAD from FMN: step 1/1.</text>
</comment>
<dbReference type="AlphaFoldDB" id="A0A4R1QWZ9"/>
<dbReference type="FunFam" id="3.40.50.620:FF:000021">
    <property type="entry name" value="Riboflavin biosynthesis protein"/>
    <property type="match status" value="1"/>
</dbReference>
<dbReference type="PANTHER" id="PTHR22749">
    <property type="entry name" value="RIBOFLAVIN KINASE/FMN ADENYLYLTRANSFERASE"/>
    <property type="match status" value="1"/>
</dbReference>
<dbReference type="NCBIfam" id="TIGR00083">
    <property type="entry name" value="ribF"/>
    <property type="match status" value="1"/>
</dbReference>
<dbReference type="PIRSF" id="PIRSF004491">
    <property type="entry name" value="FAD_Synth"/>
    <property type="match status" value="1"/>
</dbReference>
<organism evidence="16 17">
    <name type="scientific">Hydrogenispora ethanolica</name>
    <dbReference type="NCBI Taxonomy" id="1082276"/>
    <lineage>
        <taxon>Bacteria</taxon>
        <taxon>Bacillati</taxon>
        <taxon>Bacillota</taxon>
        <taxon>Hydrogenispora</taxon>
    </lineage>
</organism>
<evidence type="ECO:0000313" key="16">
    <source>
        <dbReference type="EMBL" id="TCL55864.1"/>
    </source>
</evidence>
<evidence type="ECO:0000259" key="15">
    <source>
        <dbReference type="SMART" id="SM00904"/>
    </source>
</evidence>
<dbReference type="Pfam" id="PF06574">
    <property type="entry name" value="FAD_syn"/>
    <property type="match status" value="1"/>
</dbReference>
<evidence type="ECO:0000256" key="10">
    <source>
        <dbReference type="ARBA" id="ARBA00022840"/>
    </source>
</evidence>
<accession>A0A4R1QWZ9</accession>
<dbReference type="SUPFAM" id="SSF82114">
    <property type="entry name" value="Riboflavin kinase-like"/>
    <property type="match status" value="1"/>
</dbReference>
<feature type="domain" description="Riboflavin kinase" evidence="15">
    <location>
        <begin position="185"/>
        <end position="309"/>
    </location>
</feature>
<keyword evidence="3 14" id="KW-0285">Flavoprotein</keyword>
<dbReference type="EMBL" id="SLUN01000053">
    <property type="protein sequence ID" value="TCL55864.1"/>
    <property type="molecule type" value="Genomic_DNA"/>
</dbReference>
<evidence type="ECO:0000256" key="11">
    <source>
        <dbReference type="ARBA" id="ARBA00023268"/>
    </source>
</evidence>
<dbReference type="InterPro" id="IPR015864">
    <property type="entry name" value="FAD_synthase"/>
</dbReference>
<dbReference type="NCBIfam" id="NF004162">
    <property type="entry name" value="PRK05627.1-5"/>
    <property type="match status" value="1"/>
</dbReference>
<dbReference type="CDD" id="cd02064">
    <property type="entry name" value="FAD_synthetase_N"/>
    <property type="match status" value="1"/>
</dbReference>
<dbReference type="UniPathway" id="UPA00276">
    <property type="reaction ID" value="UER00406"/>
</dbReference>
<comment type="pathway">
    <text evidence="2 14">Cofactor biosynthesis; FMN biosynthesis; FMN from riboflavin (ATP route): step 1/1.</text>
</comment>
<evidence type="ECO:0000256" key="3">
    <source>
        <dbReference type="ARBA" id="ARBA00022630"/>
    </source>
</evidence>
<evidence type="ECO:0000313" key="17">
    <source>
        <dbReference type="Proteomes" id="UP000295008"/>
    </source>
</evidence>
<dbReference type="GO" id="GO:0009231">
    <property type="term" value="P:riboflavin biosynthetic process"/>
    <property type="evidence" value="ECO:0007669"/>
    <property type="project" value="InterPro"/>
</dbReference>
<evidence type="ECO:0000256" key="2">
    <source>
        <dbReference type="ARBA" id="ARBA00005201"/>
    </source>
</evidence>
<dbReference type="SMART" id="SM00904">
    <property type="entry name" value="Flavokinase"/>
    <property type="match status" value="1"/>
</dbReference>
<comment type="caution">
    <text evidence="16">The sequence shown here is derived from an EMBL/GenBank/DDBJ whole genome shotgun (WGS) entry which is preliminary data.</text>
</comment>
<evidence type="ECO:0000256" key="14">
    <source>
        <dbReference type="PIRNR" id="PIRNR004491"/>
    </source>
</evidence>
<reference evidence="16 17" key="1">
    <citation type="submission" date="2019-03" db="EMBL/GenBank/DDBJ databases">
        <title>Genomic Encyclopedia of Type Strains, Phase IV (KMG-IV): sequencing the most valuable type-strain genomes for metagenomic binning, comparative biology and taxonomic classification.</title>
        <authorList>
            <person name="Goeker M."/>
        </authorList>
    </citation>
    <scope>NUCLEOTIDE SEQUENCE [LARGE SCALE GENOMIC DNA]</scope>
    <source>
        <strain evidence="16 17">LX-B</strain>
    </source>
</reference>
<dbReference type="Pfam" id="PF01687">
    <property type="entry name" value="Flavokinase"/>
    <property type="match status" value="1"/>
</dbReference>
<keyword evidence="17" id="KW-1185">Reference proteome</keyword>
<keyword evidence="7 14" id="KW-0547">Nucleotide-binding</keyword>
<gene>
    <name evidence="16" type="ORF">EDC14_105328</name>
</gene>
<proteinExistence type="inferred from homology"/>
<evidence type="ECO:0000256" key="1">
    <source>
        <dbReference type="ARBA" id="ARBA00004726"/>
    </source>
</evidence>
<keyword evidence="10 14" id="KW-0067">ATP-binding</keyword>
<name>A0A4R1QWZ9_HYDET</name>
<evidence type="ECO:0000256" key="12">
    <source>
        <dbReference type="ARBA" id="ARBA00047880"/>
    </source>
</evidence>
<dbReference type="InterPro" id="IPR014729">
    <property type="entry name" value="Rossmann-like_a/b/a_fold"/>
</dbReference>
<dbReference type="Gene3D" id="2.40.30.30">
    <property type="entry name" value="Riboflavin kinase-like"/>
    <property type="match status" value="1"/>
</dbReference>
<dbReference type="GO" id="GO:0009398">
    <property type="term" value="P:FMN biosynthetic process"/>
    <property type="evidence" value="ECO:0007669"/>
    <property type="project" value="UniProtKB-UniRule"/>
</dbReference>
<evidence type="ECO:0000256" key="4">
    <source>
        <dbReference type="ARBA" id="ARBA00022643"/>
    </source>
</evidence>
<keyword evidence="8 14" id="KW-0418">Kinase</keyword>
<dbReference type="GO" id="GO:0006747">
    <property type="term" value="P:FAD biosynthetic process"/>
    <property type="evidence" value="ECO:0007669"/>
    <property type="project" value="UniProtKB-UniRule"/>
</dbReference>
<dbReference type="GO" id="GO:0005524">
    <property type="term" value="F:ATP binding"/>
    <property type="evidence" value="ECO:0007669"/>
    <property type="project" value="UniProtKB-UniRule"/>
</dbReference>
<dbReference type="InterPro" id="IPR015865">
    <property type="entry name" value="Riboflavin_kinase_bac/euk"/>
</dbReference>
<dbReference type="InterPro" id="IPR023468">
    <property type="entry name" value="Riboflavin_kinase"/>
</dbReference>
<keyword evidence="4 14" id="KW-0288">FMN</keyword>
<dbReference type="SUPFAM" id="SSF52374">
    <property type="entry name" value="Nucleotidylyl transferase"/>
    <property type="match status" value="1"/>
</dbReference>